<gene>
    <name evidence="1" type="ORF">F6W96_26745</name>
</gene>
<dbReference type="AlphaFoldDB" id="A0A6G9Z7G9"/>
<evidence type="ECO:0000313" key="2">
    <source>
        <dbReference type="Proteomes" id="UP000500953"/>
    </source>
</evidence>
<dbReference type="RefSeq" id="WP_167488693.1">
    <property type="nucleotide sequence ID" value="NZ_CP046173.1"/>
</dbReference>
<evidence type="ECO:0000313" key="1">
    <source>
        <dbReference type="EMBL" id="QIS21400.1"/>
    </source>
</evidence>
<dbReference type="Gene3D" id="2.60.20.30">
    <property type="match status" value="1"/>
</dbReference>
<accession>A0A6G9Z7G9</accession>
<name>A0A6G9Z7G9_9NOCA</name>
<proteinExistence type="predicted"/>
<organism evidence="1 2">
    <name type="scientific">Nocardia terpenica</name>
    <dbReference type="NCBI Taxonomy" id="455432"/>
    <lineage>
        <taxon>Bacteria</taxon>
        <taxon>Bacillati</taxon>
        <taxon>Actinomycetota</taxon>
        <taxon>Actinomycetes</taxon>
        <taxon>Mycobacteriales</taxon>
        <taxon>Nocardiaceae</taxon>
        <taxon>Nocardia</taxon>
    </lineage>
</organism>
<dbReference type="Proteomes" id="UP000500953">
    <property type="component" value="Chromosome"/>
</dbReference>
<reference evidence="1 2" key="1">
    <citation type="journal article" date="2019" name="ACS Chem. Biol.">
        <title>Identification and Mobilization of a Cryptic Antibiotic Biosynthesis Gene Locus from a Human-Pathogenic Nocardia Isolate.</title>
        <authorList>
            <person name="Herisse M."/>
            <person name="Ishida K."/>
            <person name="Porter J.L."/>
            <person name="Howden B."/>
            <person name="Hertweck C."/>
            <person name="Stinear T.P."/>
            <person name="Pidot S.J."/>
        </authorList>
    </citation>
    <scope>NUCLEOTIDE SEQUENCE [LARGE SCALE GENOMIC DNA]</scope>
    <source>
        <strain evidence="1 2">AUSMDU00012715</strain>
    </source>
</reference>
<protein>
    <submittedName>
        <fullName evidence="1">Uncharacterized protein</fullName>
    </submittedName>
</protein>
<dbReference type="InterPro" id="IPR015791">
    <property type="entry name" value="Antimic/Inh_G_crystallin-like"/>
</dbReference>
<sequence>MLRSTLSNGSSSNRKAPKIMRWTTAEADGDDRFEAAQVRGISGQNGGTMSANTSPQRTKCTLAALLALTAPVAAATITAAPANAGVIIQPTPNECVTRNDFLTFTGIDGSRVCYAFAGDSSQDNRDVALYHVTQVWSGHNVGDFTFNCPNGHADQQFFTEDQHFFLEDCTVTRIAMWR</sequence>
<dbReference type="EMBL" id="CP046173">
    <property type="protein sequence ID" value="QIS21400.1"/>
    <property type="molecule type" value="Genomic_DNA"/>
</dbReference>